<feature type="domain" description="Ig-like" evidence="2">
    <location>
        <begin position="2"/>
        <end position="74"/>
    </location>
</feature>
<dbReference type="InterPro" id="IPR058929">
    <property type="entry name" value="Ig_halo"/>
</dbReference>
<evidence type="ECO:0000256" key="1">
    <source>
        <dbReference type="SAM" id="MobiDB-lite"/>
    </source>
</evidence>
<keyword evidence="4" id="KW-1185">Reference proteome</keyword>
<feature type="compositionally biased region" description="Polar residues" evidence="1">
    <location>
        <begin position="30"/>
        <end position="42"/>
    </location>
</feature>
<protein>
    <recommendedName>
        <fullName evidence="2">Ig-like domain-containing protein</fullName>
    </recommendedName>
</protein>
<evidence type="ECO:0000313" key="4">
    <source>
        <dbReference type="Proteomes" id="UP001268864"/>
    </source>
</evidence>
<evidence type="ECO:0000313" key="3">
    <source>
        <dbReference type="EMBL" id="MDS0280853.1"/>
    </source>
</evidence>
<name>A0ABU2FJC3_9EURY</name>
<comment type="caution">
    <text evidence="3">The sequence shown here is derived from an EMBL/GenBank/DDBJ whole genome shotgun (WGS) entry which is preliminary data.</text>
</comment>
<dbReference type="EMBL" id="JAMQOS010000001">
    <property type="protein sequence ID" value="MDS0280853.1"/>
    <property type="molecule type" value="Genomic_DNA"/>
</dbReference>
<gene>
    <name evidence="3" type="ORF">NDI86_01885</name>
</gene>
<dbReference type="Pfam" id="PF25942">
    <property type="entry name" value="Ig_halo"/>
    <property type="match status" value="1"/>
</dbReference>
<dbReference type="Proteomes" id="UP001268864">
    <property type="component" value="Unassembled WGS sequence"/>
</dbReference>
<reference evidence="3 4" key="1">
    <citation type="submission" date="2022-06" db="EMBL/GenBank/DDBJ databases">
        <title>Halomicroarcula sp. a new haloarchaeum isolate from saline soil.</title>
        <authorList>
            <person name="Strakova D."/>
            <person name="Galisteo C."/>
            <person name="Sanchez-Porro C."/>
            <person name="Ventosa A."/>
        </authorList>
    </citation>
    <scope>NUCLEOTIDE SEQUENCE [LARGE SCALE GENOMIC DNA]</scope>
    <source>
        <strain evidence="3 4">S3CR25-11</strain>
    </source>
</reference>
<sequence>MTVSVTITPDGAEEPHTDRTLQIAPGDTVSPVNRSKLPTNDGYTVDVTVEDGPAETYEWADPTVELAPLWVLVDGSENIKFLLQSG</sequence>
<evidence type="ECO:0000259" key="2">
    <source>
        <dbReference type="Pfam" id="PF25942"/>
    </source>
</evidence>
<proteinExistence type="predicted"/>
<feature type="region of interest" description="Disordered" evidence="1">
    <location>
        <begin position="1"/>
        <end position="46"/>
    </location>
</feature>
<organism evidence="3 4">
    <name type="scientific">Haloarcula onubensis</name>
    <dbReference type="NCBI Taxonomy" id="2950539"/>
    <lineage>
        <taxon>Archaea</taxon>
        <taxon>Methanobacteriati</taxon>
        <taxon>Methanobacteriota</taxon>
        <taxon>Stenosarchaea group</taxon>
        <taxon>Halobacteria</taxon>
        <taxon>Halobacteriales</taxon>
        <taxon>Haloarculaceae</taxon>
        <taxon>Haloarcula</taxon>
    </lineage>
</organism>
<accession>A0ABU2FJC3</accession>